<keyword evidence="3" id="KW-1185">Reference proteome</keyword>
<feature type="compositionally biased region" description="Basic and acidic residues" evidence="1">
    <location>
        <begin position="110"/>
        <end position="119"/>
    </location>
</feature>
<dbReference type="Proteomes" id="UP001152759">
    <property type="component" value="Chromosome 10"/>
</dbReference>
<name>A0A9P0A3Q4_BEMTA</name>
<reference evidence="2" key="1">
    <citation type="submission" date="2021-12" db="EMBL/GenBank/DDBJ databases">
        <authorList>
            <person name="King R."/>
        </authorList>
    </citation>
    <scope>NUCLEOTIDE SEQUENCE</scope>
</reference>
<evidence type="ECO:0000313" key="2">
    <source>
        <dbReference type="EMBL" id="CAH0383515.1"/>
    </source>
</evidence>
<evidence type="ECO:0000256" key="1">
    <source>
        <dbReference type="SAM" id="MobiDB-lite"/>
    </source>
</evidence>
<accession>A0A9P0A3Q4</accession>
<feature type="compositionally biased region" description="Low complexity" evidence="1">
    <location>
        <begin position="157"/>
        <end position="168"/>
    </location>
</feature>
<evidence type="ECO:0000313" key="3">
    <source>
        <dbReference type="Proteomes" id="UP001152759"/>
    </source>
</evidence>
<gene>
    <name evidence="2" type="ORF">BEMITA_LOCUS2956</name>
</gene>
<protein>
    <submittedName>
        <fullName evidence="2">Uncharacterized protein</fullName>
    </submittedName>
</protein>
<feature type="region of interest" description="Disordered" evidence="1">
    <location>
        <begin position="34"/>
        <end position="171"/>
    </location>
</feature>
<dbReference type="AlphaFoldDB" id="A0A9P0A3Q4"/>
<feature type="compositionally biased region" description="Basic and acidic residues" evidence="1">
    <location>
        <begin position="128"/>
        <end position="153"/>
    </location>
</feature>
<sequence>MVNAARRPYAVQDYPRARASNYFETDRYRPEMVNVPFKPSLDGVGRDGRSTSLDEEDRFRPEMVNVARRQSPDTRAKGSNSFDKNRYMPEMVNVANRPSLDGTGKVGRSSVDEGDRFGPEEANVASPDKVKDYARAKAEHPSKKLKERGDSKRSAGSKSFNSWASWSSGVRVPSPKWQELPSRRTLLYLMTRRGKALENLPMEPGDVVVCHLVKQHIVTRFHWFLAVSGSELLHLIPRDTKHQGLFARDQIDKVRKRFPNFDCNNCKNLGSGEKATQWVNRVTFYDEDSCSGYHWIVWWITSTIPKPVRFVPGFNKKLHRDCRLNTIQRDPHPLVTDVLLLPSMEDAAAYAREFKDHSEWPVELDSASGESL</sequence>
<dbReference type="EMBL" id="OU963871">
    <property type="protein sequence ID" value="CAH0383515.1"/>
    <property type="molecule type" value="Genomic_DNA"/>
</dbReference>
<organism evidence="2 3">
    <name type="scientific">Bemisia tabaci</name>
    <name type="common">Sweetpotato whitefly</name>
    <name type="synonym">Aleurodes tabaci</name>
    <dbReference type="NCBI Taxonomy" id="7038"/>
    <lineage>
        <taxon>Eukaryota</taxon>
        <taxon>Metazoa</taxon>
        <taxon>Ecdysozoa</taxon>
        <taxon>Arthropoda</taxon>
        <taxon>Hexapoda</taxon>
        <taxon>Insecta</taxon>
        <taxon>Pterygota</taxon>
        <taxon>Neoptera</taxon>
        <taxon>Paraneoptera</taxon>
        <taxon>Hemiptera</taxon>
        <taxon>Sternorrhyncha</taxon>
        <taxon>Aleyrodoidea</taxon>
        <taxon>Aleyrodidae</taxon>
        <taxon>Aleyrodinae</taxon>
        <taxon>Bemisia</taxon>
    </lineage>
</organism>
<proteinExistence type="predicted"/>